<protein>
    <recommendedName>
        <fullName evidence="3">Coiled coil domain-containing protein</fullName>
    </recommendedName>
</protein>
<dbReference type="Proteomes" id="UP001144352">
    <property type="component" value="Unassembled WGS sequence"/>
</dbReference>
<evidence type="ECO:0000313" key="1">
    <source>
        <dbReference type="EMBL" id="GLI36888.1"/>
    </source>
</evidence>
<dbReference type="RefSeq" id="WP_214187235.1">
    <property type="nucleotide sequence ID" value="NZ_BSDS01000001.1"/>
</dbReference>
<comment type="caution">
    <text evidence="1">The sequence shown here is derived from an EMBL/GenBank/DDBJ whole genome shotgun (WGS) entry which is preliminary data.</text>
</comment>
<evidence type="ECO:0000313" key="2">
    <source>
        <dbReference type="Proteomes" id="UP001144352"/>
    </source>
</evidence>
<evidence type="ECO:0008006" key="3">
    <source>
        <dbReference type="Google" id="ProtNLM"/>
    </source>
</evidence>
<name>A0A9W6FY07_9BACT</name>
<accession>A0A9W6FY07</accession>
<organism evidence="1 2">
    <name type="scientific">Geobacter hydrogenophilus</name>
    <dbReference type="NCBI Taxonomy" id="40983"/>
    <lineage>
        <taxon>Bacteria</taxon>
        <taxon>Pseudomonadati</taxon>
        <taxon>Thermodesulfobacteriota</taxon>
        <taxon>Desulfuromonadia</taxon>
        <taxon>Geobacterales</taxon>
        <taxon>Geobacteraceae</taxon>
        <taxon>Geobacter</taxon>
    </lineage>
</organism>
<gene>
    <name evidence="1" type="ORF">GHYDROH2_03890</name>
</gene>
<reference evidence="1" key="1">
    <citation type="submission" date="2022-12" db="EMBL/GenBank/DDBJ databases">
        <title>Reference genome sequencing for broad-spectrum identification of bacterial and archaeal isolates by mass spectrometry.</title>
        <authorList>
            <person name="Sekiguchi Y."/>
            <person name="Tourlousse D.M."/>
        </authorList>
    </citation>
    <scope>NUCLEOTIDE SEQUENCE</scope>
    <source>
        <strain evidence="1">H2</strain>
    </source>
</reference>
<dbReference type="AlphaFoldDB" id="A0A9W6FY07"/>
<sequence>MDERKEYVEKLSAQIVEWDAQIDRLKDKAESATPEERFDYNNTITALQLKRDEAAEKLQGISAATDDEWEDLKSGTEQIWGEVKSILRDAIKKVT</sequence>
<dbReference type="EMBL" id="BSDS01000001">
    <property type="protein sequence ID" value="GLI36888.1"/>
    <property type="molecule type" value="Genomic_DNA"/>
</dbReference>
<keyword evidence="2" id="KW-1185">Reference proteome</keyword>
<proteinExistence type="predicted"/>